<proteinExistence type="predicted"/>
<reference evidence="1" key="1">
    <citation type="journal article" date="2020" name="Nature">
        <title>Giant virus diversity and host interactions through global metagenomics.</title>
        <authorList>
            <person name="Schulz F."/>
            <person name="Roux S."/>
            <person name="Paez-Espino D."/>
            <person name="Jungbluth S."/>
            <person name="Walsh D.A."/>
            <person name="Denef V.J."/>
            <person name="McMahon K.D."/>
            <person name="Konstantinidis K.T."/>
            <person name="Eloe-Fadrosh E.A."/>
            <person name="Kyrpides N.C."/>
            <person name="Woyke T."/>
        </authorList>
    </citation>
    <scope>NUCLEOTIDE SEQUENCE</scope>
    <source>
        <strain evidence="1">GVMAG-M-3300023179-114</strain>
    </source>
</reference>
<dbReference type="AlphaFoldDB" id="A0A6C0E3A4"/>
<accession>A0A6C0E3A4</accession>
<sequence>MGNGSGPGRFNSRIYTNSWSYQAQRQFYATYKQDLGNAFDGLSIPQYNSTMYYTLSNNGPGAGARSRRFGTQSNYNTVTFRF</sequence>
<dbReference type="EMBL" id="MN739724">
    <property type="protein sequence ID" value="QHT23070.1"/>
    <property type="molecule type" value="Genomic_DNA"/>
</dbReference>
<evidence type="ECO:0000313" key="1">
    <source>
        <dbReference type="EMBL" id="QHT23070.1"/>
    </source>
</evidence>
<protein>
    <submittedName>
        <fullName evidence="1">Uncharacterized protein</fullName>
    </submittedName>
</protein>
<name>A0A6C0E3A4_9ZZZZ</name>
<organism evidence="1">
    <name type="scientific">viral metagenome</name>
    <dbReference type="NCBI Taxonomy" id="1070528"/>
    <lineage>
        <taxon>unclassified sequences</taxon>
        <taxon>metagenomes</taxon>
        <taxon>organismal metagenomes</taxon>
    </lineage>
</organism>